<dbReference type="RefSeq" id="WP_114055828.1">
    <property type="nucleotide sequence ID" value="NZ_CP030862.1"/>
</dbReference>
<dbReference type="SUPFAM" id="SSF51735">
    <property type="entry name" value="NAD(P)-binding Rossmann-fold domains"/>
    <property type="match status" value="1"/>
</dbReference>
<accession>A0A344U169</accession>
<dbReference type="InterPro" id="IPR051317">
    <property type="entry name" value="Gfo/Idh/MocA_oxidoreduct"/>
</dbReference>
<dbReference type="PANTHER" id="PTHR43708">
    <property type="entry name" value="CONSERVED EXPRESSED OXIDOREDUCTASE (EUROFUNG)"/>
    <property type="match status" value="1"/>
</dbReference>
<dbReference type="AlphaFoldDB" id="A0A344U169"/>
<dbReference type="Proteomes" id="UP000252004">
    <property type="component" value="Chromosome"/>
</dbReference>
<dbReference type="SUPFAM" id="SSF55347">
    <property type="entry name" value="Glyceraldehyde-3-phosphate dehydrogenase-like, C-terminal domain"/>
    <property type="match status" value="1"/>
</dbReference>
<dbReference type="InterPro" id="IPR055170">
    <property type="entry name" value="GFO_IDH_MocA-like_dom"/>
</dbReference>
<evidence type="ECO:0000259" key="1">
    <source>
        <dbReference type="Pfam" id="PF01408"/>
    </source>
</evidence>
<dbReference type="Pfam" id="PF01408">
    <property type="entry name" value="GFO_IDH_MocA"/>
    <property type="match status" value="1"/>
</dbReference>
<dbReference type="KEGG" id="sgz:C0216_15260"/>
<evidence type="ECO:0000259" key="2">
    <source>
        <dbReference type="Pfam" id="PF22725"/>
    </source>
</evidence>
<dbReference type="PANTHER" id="PTHR43708:SF4">
    <property type="entry name" value="OXIDOREDUCTASE YCEM-RELATED"/>
    <property type="match status" value="1"/>
</dbReference>
<gene>
    <name evidence="3" type="ORF">C0216_15260</name>
</gene>
<organism evidence="3 4">
    <name type="scientific">Streptomyces globosus</name>
    <dbReference type="NCBI Taxonomy" id="68209"/>
    <lineage>
        <taxon>Bacteria</taxon>
        <taxon>Bacillati</taxon>
        <taxon>Actinomycetota</taxon>
        <taxon>Actinomycetes</taxon>
        <taxon>Kitasatosporales</taxon>
        <taxon>Streptomycetaceae</taxon>
        <taxon>Streptomyces</taxon>
    </lineage>
</organism>
<dbReference type="Gene3D" id="3.30.360.10">
    <property type="entry name" value="Dihydrodipicolinate Reductase, domain 2"/>
    <property type="match status" value="1"/>
</dbReference>
<name>A0A344U169_9ACTN</name>
<evidence type="ECO:0000313" key="4">
    <source>
        <dbReference type="Proteomes" id="UP000252004"/>
    </source>
</evidence>
<feature type="domain" description="Gfo/Idh/MocA-like oxidoreductase N-terminal" evidence="1">
    <location>
        <begin position="8"/>
        <end position="127"/>
    </location>
</feature>
<dbReference type="InterPro" id="IPR000683">
    <property type="entry name" value="Gfo/Idh/MocA-like_OxRdtase_N"/>
</dbReference>
<dbReference type="EMBL" id="CP030862">
    <property type="protein sequence ID" value="AXE24640.1"/>
    <property type="molecule type" value="Genomic_DNA"/>
</dbReference>
<reference evidence="3 4" key="1">
    <citation type="submission" date="2018-01" db="EMBL/GenBank/DDBJ databases">
        <title>Draft genome Sequence of streptomyces globosus LZH-48.</title>
        <authorList>
            <person name="Ran K."/>
            <person name="Li Z."/>
            <person name="Wei S."/>
            <person name="Dong R."/>
        </authorList>
    </citation>
    <scope>NUCLEOTIDE SEQUENCE [LARGE SCALE GENOMIC DNA]</scope>
    <source>
        <strain evidence="3 4">LZH-48</strain>
    </source>
</reference>
<feature type="domain" description="GFO/IDH/MocA-like oxidoreductase" evidence="2">
    <location>
        <begin position="143"/>
        <end position="244"/>
    </location>
</feature>
<dbReference type="OrthoDB" id="9815825at2"/>
<dbReference type="Gene3D" id="3.40.50.720">
    <property type="entry name" value="NAD(P)-binding Rossmann-like Domain"/>
    <property type="match status" value="1"/>
</dbReference>
<dbReference type="InterPro" id="IPR036291">
    <property type="entry name" value="NAD(P)-bd_dom_sf"/>
</dbReference>
<proteinExistence type="predicted"/>
<keyword evidence="4" id="KW-1185">Reference proteome</keyword>
<sequence length="348" mass="37461">MARRIEDLRIGFIGHGRHARANLYPALGLAGGRLTSIATRDRAAAARAAALHGAARGHGDHRRMLAEDGLDAVFVSVAPEDQAAVTEDCLRADAHVFAEKPLGMDEAEARRVADTAEQAGRSVAVGFMKRHAPAYRRLAGLMADEAAFGRVLSFHAFFAFSPWTDTLRDDTYLKFGAVHMVDLVRWLFGEVAEVSGHTNSRGSDISMAATLRFRSGVVGSLTLAGVPAWSREQEELTVTGQRGFARVENLSAVAYHHARRAGAGRGEAWQELDEDTVVVRSVNSPASGGHQDLYLRGFAGEVRHFLEAVANVTPQAASAADNTATMALCDELLRSLRPAGRTERGPNL</sequence>
<protein>
    <submittedName>
        <fullName evidence="3">Gfo/Idh/MocA family oxidoreductase</fullName>
    </submittedName>
</protein>
<dbReference type="GO" id="GO:0000166">
    <property type="term" value="F:nucleotide binding"/>
    <property type="evidence" value="ECO:0007669"/>
    <property type="project" value="InterPro"/>
</dbReference>
<dbReference type="Pfam" id="PF22725">
    <property type="entry name" value="GFO_IDH_MocA_C3"/>
    <property type="match status" value="1"/>
</dbReference>
<evidence type="ECO:0000313" key="3">
    <source>
        <dbReference type="EMBL" id="AXE24640.1"/>
    </source>
</evidence>